<evidence type="ECO:0000313" key="5">
    <source>
        <dbReference type="EMBL" id="PLT72496.1"/>
    </source>
</evidence>
<dbReference type="GO" id="GO:0030007">
    <property type="term" value="P:intracellular potassium ion homeostasis"/>
    <property type="evidence" value="ECO:0007669"/>
    <property type="project" value="TreeGrafter"/>
</dbReference>
<name>A0A2N5PBJ1_MEDGN</name>
<sequence length="181" mass="20122">MPFAPVHLLFINLLTDSLPAIALGLEPDRSEVMSEKPRLADESILTKDFLSKIGLEGLVIGAMTMISFLTGYNQNGTLLGSTYAFGTLCLARLFHGYNCKSDHPVIFTKGLFHNKWLQGAFVLGAVLITTVLTVPGFHNLFKVETLNLMQLGCVYLYAFASLLIIQLLKCIRMKLRKRGER</sequence>
<gene>
    <name evidence="5" type="ORF">CDL26_08220</name>
</gene>
<evidence type="ECO:0000256" key="3">
    <source>
        <dbReference type="SAM" id="Phobius"/>
    </source>
</evidence>
<dbReference type="GO" id="GO:0005391">
    <property type="term" value="F:P-type sodium:potassium-exchanging transporter activity"/>
    <property type="evidence" value="ECO:0007669"/>
    <property type="project" value="TreeGrafter"/>
</dbReference>
<keyword evidence="3" id="KW-1133">Transmembrane helix</keyword>
<proteinExistence type="predicted"/>
<dbReference type="GO" id="GO:0006883">
    <property type="term" value="P:intracellular sodium ion homeostasis"/>
    <property type="evidence" value="ECO:0007669"/>
    <property type="project" value="TreeGrafter"/>
</dbReference>
<feature type="domain" description="Cation-transporting P-type ATPase C-terminal" evidence="4">
    <location>
        <begin position="1"/>
        <end position="170"/>
    </location>
</feature>
<dbReference type="PANTHER" id="PTHR43294">
    <property type="entry name" value="SODIUM/POTASSIUM-TRANSPORTING ATPASE SUBUNIT ALPHA"/>
    <property type="match status" value="1"/>
</dbReference>
<keyword evidence="2" id="KW-1003">Cell membrane</keyword>
<accession>A0A2N5PBJ1</accession>
<evidence type="ECO:0000256" key="1">
    <source>
        <dbReference type="ARBA" id="ARBA00004651"/>
    </source>
</evidence>
<dbReference type="InterPro" id="IPR023298">
    <property type="entry name" value="ATPase_P-typ_TM_dom_sf"/>
</dbReference>
<evidence type="ECO:0000259" key="4">
    <source>
        <dbReference type="Pfam" id="PF00689"/>
    </source>
</evidence>
<comment type="caution">
    <text evidence="5">The sequence shown here is derived from an EMBL/GenBank/DDBJ whole genome shotgun (WGS) entry which is preliminary data.</text>
</comment>
<dbReference type="AlphaFoldDB" id="A0A2N5PBJ1"/>
<feature type="transmembrane region" description="Helical" evidence="3">
    <location>
        <begin position="149"/>
        <end position="168"/>
    </location>
</feature>
<dbReference type="InterPro" id="IPR050510">
    <property type="entry name" value="Cation_transp_ATPase_P-type"/>
</dbReference>
<dbReference type="GO" id="GO:0005886">
    <property type="term" value="C:plasma membrane"/>
    <property type="evidence" value="ECO:0007669"/>
    <property type="project" value="UniProtKB-SubCell"/>
</dbReference>
<keyword evidence="3" id="KW-0812">Transmembrane</keyword>
<dbReference type="Proteomes" id="UP000234891">
    <property type="component" value="Unassembled WGS sequence"/>
</dbReference>
<dbReference type="PANTHER" id="PTHR43294:SF21">
    <property type="entry name" value="CATION TRANSPORTING ATPASE"/>
    <property type="match status" value="1"/>
</dbReference>
<reference evidence="5 6" key="1">
    <citation type="journal article" date="2017" name="Genome Med.">
        <title>A novel Ruminococcus gnavus clade enriched in inflammatory bowel disease patients.</title>
        <authorList>
            <person name="Hall A.B."/>
            <person name="Yassour M."/>
            <person name="Sauk J."/>
            <person name="Garner A."/>
            <person name="Jiang X."/>
            <person name="Arthur T."/>
            <person name="Lagoudas G.K."/>
            <person name="Vatanen T."/>
            <person name="Fornelos N."/>
            <person name="Wilson R."/>
            <person name="Bertha M."/>
            <person name="Cohen M."/>
            <person name="Garber J."/>
            <person name="Khalili H."/>
            <person name="Gevers D."/>
            <person name="Ananthakrishnan A.N."/>
            <person name="Kugathasan S."/>
            <person name="Lander E.S."/>
            <person name="Blainey P."/>
            <person name="Vlamakis H."/>
            <person name="Xavier R.J."/>
            <person name="Huttenhower C."/>
        </authorList>
    </citation>
    <scope>NUCLEOTIDE SEQUENCE [LARGE SCALE GENOMIC DNA]</scope>
    <source>
        <strain evidence="5 6">RJX1124</strain>
    </source>
</reference>
<dbReference type="GO" id="GO:0036376">
    <property type="term" value="P:sodium ion export across plasma membrane"/>
    <property type="evidence" value="ECO:0007669"/>
    <property type="project" value="TreeGrafter"/>
</dbReference>
<dbReference type="EMBL" id="NIHS01000012">
    <property type="protein sequence ID" value="PLT72496.1"/>
    <property type="molecule type" value="Genomic_DNA"/>
</dbReference>
<dbReference type="SUPFAM" id="SSF81665">
    <property type="entry name" value="Calcium ATPase, transmembrane domain M"/>
    <property type="match status" value="1"/>
</dbReference>
<keyword evidence="3" id="KW-0472">Membrane</keyword>
<dbReference type="GO" id="GO:1902600">
    <property type="term" value="P:proton transmembrane transport"/>
    <property type="evidence" value="ECO:0007669"/>
    <property type="project" value="TreeGrafter"/>
</dbReference>
<evidence type="ECO:0000313" key="6">
    <source>
        <dbReference type="Proteomes" id="UP000234891"/>
    </source>
</evidence>
<dbReference type="Pfam" id="PF00689">
    <property type="entry name" value="Cation_ATPase_C"/>
    <property type="match status" value="1"/>
</dbReference>
<feature type="transmembrane region" description="Helical" evidence="3">
    <location>
        <begin position="116"/>
        <end position="137"/>
    </location>
</feature>
<protein>
    <submittedName>
        <fullName evidence="5">ATPase</fullName>
    </submittedName>
</protein>
<feature type="transmembrane region" description="Helical" evidence="3">
    <location>
        <begin position="53"/>
        <end position="72"/>
    </location>
</feature>
<evidence type="ECO:0000256" key="2">
    <source>
        <dbReference type="ARBA" id="ARBA00022475"/>
    </source>
</evidence>
<dbReference type="InterPro" id="IPR006068">
    <property type="entry name" value="ATPase_P-typ_cation-transptr_C"/>
</dbReference>
<dbReference type="GO" id="GO:1990573">
    <property type="term" value="P:potassium ion import across plasma membrane"/>
    <property type="evidence" value="ECO:0007669"/>
    <property type="project" value="TreeGrafter"/>
</dbReference>
<dbReference type="Gene3D" id="1.20.1110.10">
    <property type="entry name" value="Calcium-transporting ATPase, transmembrane domain"/>
    <property type="match status" value="2"/>
</dbReference>
<organism evidence="5 6">
    <name type="scientific">Mediterraneibacter gnavus</name>
    <name type="common">Ruminococcus gnavus</name>
    <dbReference type="NCBI Taxonomy" id="33038"/>
    <lineage>
        <taxon>Bacteria</taxon>
        <taxon>Bacillati</taxon>
        <taxon>Bacillota</taxon>
        <taxon>Clostridia</taxon>
        <taxon>Lachnospirales</taxon>
        <taxon>Lachnospiraceae</taxon>
        <taxon>Mediterraneibacter</taxon>
    </lineage>
</organism>
<comment type="subcellular location">
    <subcellularLocation>
        <location evidence="1">Cell membrane</location>
        <topology evidence="1">Multi-pass membrane protein</topology>
    </subcellularLocation>
</comment>